<dbReference type="PANTHER" id="PTHR15288">
    <property type="entry name" value="DENN DOMAIN-CONTAINING PROTEIN 2"/>
    <property type="match status" value="1"/>
</dbReference>
<feature type="region of interest" description="Disordered" evidence="1">
    <location>
        <begin position="354"/>
        <end position="388"/>
    </location>
</feature>
<dbReference type="InterPro" id="IPR001194">
    <property type="entry name" value="cDENN_dom"/>
</dbReference>
<feature type="compositionally biased region" description="Low complexity" evidence="1">
    <location>
        <begin position="356"/>
        <end position="373"/>
    </location>
</feature>
<reference evidence="3 4" key="1">
    <citation type="journal article" date="2013" name="Curr. Biol.">
        <title>The Genome of the Foraminiferan Reticulomyxa filosa.</title>
        <authorList>
            <person name="Glockner G."/>
            <person name="Hulsmann N."/>
            <person name="Schleicher M."/>
            <person name="Noegel A.A."/>
            <person name="Eichinger L."/>
            <person name="Gallinger C."/>
            <person name="Pawlowski J."/>
            <person name="Sierra R."/>
            <person name="Euteneuer U."/>
            <person name="Pillet L."/>
            <person name="Moustafa A."/>
            <person name="Platzer M."/>
            <person name="Groth M."/>
            <person name="Szafranski K."/>
            <person name="Schliwa M."/>
        </authorList>
    </citation>
    <scope>NUCLEOTIDE SEQUENCE [LARGE SCALE GENOMIC DNA]</scope>
</reference>
<feature type="compositionally biased region" description="Polar residues" evidence="1">
    <location>
        <begin position="929"/>
        <end position="943"/>
    </location>
</feature>
<dbReference type="InterPro" id="IPR037516">
    <property type="entry name" value="Tripartite_DENN"/>
</dbReference>
<sequence>MPTGLCLLSKHPFLSLLEQVMDCVLARWLCCPEAIFPLLDSIMNHPVPALGDVFHVHIRSQIPSAPDEIVTLCLQDVYHISLRPLFMTLSVEVIVFILSCLLTEKRIIVLSESLEKLSSCIHGLMAVMYPFRWNHMFVPILPEQLLKYVTVPMPFVLGIKSHLRKHLDKYQLHQIVLIDLDNNSIKSSYSNLTRLPQEPTSKLKRELTRLAKKSKDLLLLDSSSAETKENTSITTTPTTTTTMATTMATTMTTTTTTTTTATMIATTTTAATSTALKIKKLKFLDSIHEIAKGWDDLAFFDAFLAFFVVFIGDWHNFFNSHSPTAPIPPFHMTTEETQRKMLADIIQSGHPLAKNMQMQSPASHSASSSMASQIKDKEAEEQTHQKAASISELGSVELNSRSSFSAGVGLKSLGGKIYKAATSTIASKNTTTTMEGNDAMDWIDDDDAGGRNKKERTKKAEMMRFCYDEEAMKYLIAFCQTQLFQTWFTRQQETSTTKFNGVQDRFDYAIQNRLHYGGGASYPTCLKFLRNATLSRENVMTVTINLKSHIDDMATLTSNKELEDFVKNKAKHATHLALAAFDPRVFAALNNILDYRLKDTIGKNYPHGLMALYLLRVFLEKSTDRYVVTATNSFLPLVTELRHYKHQNEQVQSEMRDRADLYDYQYKEEEHLESAKRSNLIDEKMATIDFANLNLDSMNETDQIMLTDLLGLNFMDSFGGANVFSEVSQFDAKNPNLYRVKMAGGEVKMIPPFDHLHQQFRPPPLFATDYNDDDDNDNDNDDDDDDDEEGDKAVAALMGNRPTGPLNRSQNDIGILSRSDQDRESTKHTLRELRADKDFANLFGSPPNKQQNTSVPLTTAKKSNRDSFGLDLFEAAADDSATDPSKTNDPIGDIFGLSDNSVDKQSDKRSKANSQSWAQDFFGGDDIDSQQQSLNPTTHSTEWDQFTTGSNPLSFFLDLRKKKNKQTALLCINI</sequence>
<dbReference type="OrthoDB" id="206724at2759"/>
<name>X6M9F5_RETFI</name>
<dbReference type="Pfam" id="PF02141">
    <property type="entry name" value="DENN"/>
    <property type="match status" value="1"/>
</dbReference>
<evidence type="ECO:0000313" key="4">
    <source>
        <dbReference type="Proteomes" id="UP000023152"/>
    </source>
</evidence>
<protein>
    <submittedName>
        <fullName evidence="3">DENN domain-containing protein 1B isoform 1</fullName>
    </submittedName>
</protein>
<evidence type="ECO:0000256" key="1">
    <source>
        <dbReference type="SAM" id="MobiDB-lite"/>
    </source>
</evidence>
<dbReference type="InterPro" id="IPR043153">
    <property type="entry name" value="DENN_C"/>
</dbReference>
<feature type="domain" description="UDENN" evidence="2">
    <location>
        <begin position="1"/>
        <end position="380"/>
    </location>
</feature>
<gene>
    <name evidence="3" type="ORF">RFI_27728</name>
</gene>
<keyword evidence="4" id="KW-1185">Reference proteome</keyword>
<feature type="compositionally biased region" description="Polar residues" evidence="1">
    <location>
        <begin position="847"/>
        <end position="861"/>
    </location>
</feature>
<dbReference type="Gene3D" id="3.40.50.11500">
    <property type="match status" value="1"/>
</dbReference>
<feature type="compositionally biased region" description="Acidic residues" evidence="1">
    <location>
        <begin position="770"/>
        <end position="790"/>
    </location>
</feature>
<evidence type="ECO:0000259" key="2">
    <source>
        <dbReference type="PROSITE" id="PS50211"/>
    </source>
</evidence>
<dbReference type="PROSITE" id="PS50211">
    <property type="entry name" value="DENN"/>
    <property type="match status" value="1"/>
</dbReference>
<feature type="compositionally biased region" description="Basic and acidic residues" evidence="1">
    <location>
        <begin position="819"/>
        <end position="839"/>
    </location>
</feature>
<feature type="compositionally biased region" description="Basic and acidic residues" evidence="1">
    <location>
        <begin position="901"/>
        <end position="910"/>
    </location>
</feature>
<dbReference type="EMBL" id="ASPP01023965">
    <property type="protein sequence ID" value="ETO09650.1"/>
    <property type="molecule type" value="Genomic_DNA"/>
</dbReference>
<accession>X6M9F5</accession>
<feature type="region of interest" description="Disordered" evidence="1">
    <location>
        <begin position="755"/>
        <end position="862"/>
    </location>
</feature>
<evidence type="ECO:0000313" key="3">
    <source>
        <dbReference type="EMBL" id="ETO09650.1"/>
    </source>
</evidence>
<dbReference type="InterPro" id="IPR051942">
    <property type="entry name" value="DENN_domain_containing_2"/>
</dbReference>
<feature type="region of interest" description="Disordered" evidence="1">
    <location>
        <begin position="878"/>
        <end position="943"/>
    </location>
</feature>
<organism evidence="3 4">
    <name type="scientific">Reticulomyxa filosa</name>
    <dbReference type="NCBI Taxonomy" id="46433"/>
    <lineage>
        <taxon>Eukaryota</taxon>
        <taxon>Sar</taxon>
        <taxon>Rhizaria</taxon>
        <taxon>Retaria</taxon>
        <taxon>Foraminifera</taxon>
        <taxon>Monothalamids</taxon>
        <taxon>Reticulomyxidae</taxon>
        <taxon>Reticulomyxa</taxon>
    </lineage>
</organism>
<dbReference type="PANTHER" id="PTHR15288:SF0">
    <property type="entry name" value="UDENN DOMAIN-CONTAINING PROTEIN"/>
    <property type="match status" value="1"/>
</dbReference>
<dbReference type="SMART" id="SM00799">
    <property type="entry name" value="DENN"/>
    <property type="match status" value="1"/>
</dbReference>
<dbReference type="AlphaFoldDB" id="X6M9F5"/>
<proteinExistence type="predicted"/>
<comment type="caution">
    <text evidence="3">The sequence shown here is derived from an EMBL/GenBank/DDBJ whole genome shotgun (WGS) entry which is preliminary data.</text>
</comment>
<dbReference type="Proteomes" id="UP000023152">
    <property type="component" value="Unassembled WGS sequence"/>
</dbReference>
<feature type="compositionally biased region" description="Basic and acidic residues" evidence="1">
    <location>
        <begin position="374"/>
        <end position="384"/>
    </location>
</feature>